<name>A0A4R4ZKV0_9ACTN</name>
<dbReference type="Proteomes" id="UP000295124">
    <property type="component" value="Unassembled WGS sequence"/>
</dbReference>
<protein>
    <submittedName>
        <fullName evidence="8">ABC transporter substrate-binding protein</fullName>
    </submittedName>
</protein>
<evidence type="ECO:0000256" key="1">
    <source>
        <dbReference type="ARBA" id="ARBA00004196"/>
    </source>
</evidence>
<evidence type="ECO:0000256" key="3">
    <source>
        <dbReference type="ARBA" id="ARBA00022448"/>
    </source>
</evidence>
<feature type="signal peptide" evidence="6">
    <location>
        <begin position="1"/>
        <end position="26"/>
    </location>
</feature>
<dbReference type="GO" id="GO:1901678">
    <property type="term" value="P:iron coordination entity transport"/>
    <property type="evidence" value="ECO:0007669"/>
    <property type="project" value="UniProtKB-ARBA"/>
</dbReference>
<dbReference type="SUPFAM" id="SSF53807">
    <property type="entry name" value="Helical backbone' metal receptor"/>
    <property type="match status" value="1"/>
</dbReference>
<evidence type="ECO:0000256" key="2">
    <source>
        <dbReference type="ARBA" id="ARBA00008814"/>
    </source>
</evidence>
<evidence type="ECO:0000313" key="9">
    <source>
        <dbReference type="Proteomes" id="UP000295124"/>
    </source>
</evidence>
<feature type="coiled-coil region" evidence="5">
    <location>
        <begin position="164"/>
        <end position="198"/>
    </location>
</feature>
<comment type="subcellular location">
    <subcellularLocation>
        <location evidence="1">Cell envelope</location>
    </subcellularLocation>
</comment>
<organism evidence="8 9">
    <name type="scientific">Kribbella antibiotica</name>
    <dbReference type="NCBI Taxonomy" id="190195"/>
    <lineage>
        <taxon>Bacteria</taxon>
        <taxon>Bacillati</taxon>
        <taxon>Actinomycetota</taxon>
        <taxon>Actinomycetes</taxon>
        <taxon>Propionibacteriales</taxon>
        <taxon>Kribbellaceae</taxon>
        <taxon>Kribbella</taxon>
    </lineage>
</organism>
<dbReference type="AlphaFoldDB" id="A0A4R4ZKV0"/>
<keyword evidence="5" id="KW-0175">Coiled coil</keyword>
<dbReference type="OrthoDB" id="1846031at2"/>
<dbReference type="PANTHER" id="PTHR30532:SF1">
    <property type="entry name" value="IRON(3+)-HYDROXAMATE-BINDING PROTEIN FHUD"/>
    <property type="match status" value="1"/>
</dbReference>
<keyword evidence="9" id="KW-1185">Reference proteome</keyword>
<keyword evidence="4 6" id="KW-0732">Signal</keyword>
<sequence>MSTTPLGRRGAAVTAAVLSLTLALTACGGAEDKPGAKPGGNAATTHTVKAGNGDIVVPAAPQRVVTIGNTDLPFIDMGGAPVGVTGVAPSELSLLPADQQETYKKATDVGGEVDLEKVAALKPDLILVQIPDAEFKKMEKQLTTIAPTVFWGLDTEWKAIAEGIADAGNVKDSLTRQKAEYESQVAKMKQTYAELIKTTKFVNLDRYSNSDPGTYVVGDIGCVEIAQDDIGFNYPQAPAGKDPLAYTSLPFEQLTKLSSQYDVITYPADDKGQPTTVFAPVVDTNTWKALPLVTSGHALGVFCPGNNSYGAVLRYLGSLGKALATLPAKK</sequence>
<feature type="chain" id="PRO_5038678285" evidence="6">
    <location>
        <begin position="27"/>
        <end position="330"/>
    </location>
</feature>
<dbReference type="Gene3D" id="3.40.50.1980">
    <property type="entry name" value="Nitrogenase molybdenum iron protein domain"/>
    <property type="match status" value="2"/>
</dbReference>
<evidence type="ECO:0000259" key="7">
    <source>
        <dbReference type="PROSITE" id="PS50983"/>
    </source>
</evidence>
<dbReference type="InterPro" id="IPR051313">
    <property type="entry name" value="Bact_iron-sidero_bind"/>
</dbReference>
<comment type="caution">
    <text evidence="8">The sequence shown here is derived from an EMBL/GenBank/DDBJ whole genome shotgun (WGS) entry which is preliminary data.</text>
</comment>
<evidence type="ECO:0000256" key="5">
    <source>
        <dbReference type="SAM" id="Coils"/>
    </source>
</evidence>
<evidence type="ECO:0000313" key="8">
    <source>
        <dbReference type="EMBL" id="TDD58820.1"/>
    </source>
</evidence>
<keyword evidence="3" id="KW-0813">Transport</keyword>
<comment type="similarity">
    <text evidence="2">Belongs to the bacterial solute-binding protein 8 family.</text>
</comment>
<dbReference type="PROSITE" id="PS50983">
    <property type="entry name" value="FE_B12_PBP"/>
    <property type="match status" value="1"/>
</dbReference>
<dbReference type="RefSeq" id="WP_132168667.1">
    <property type="nucleotide sequence ID" value="NZ_SMKX01000045.1"/>
</dbReference>
<dbReference type="InterPro" id="IPR002491">
    <property type="entry name" value="ABC_transptr_periplasmic_BD"/>
</dbReference>
<dbReference type="PANTHER" id="PTHR30532">
    <property type="entry name" value="IRON III DICITRATE-BINDING PERIPLASMIC PROTEIN"/>
    <property type="match status" value="1"/>
</dbReference>
<evidence type="ECO:0000256" key="6">
    <source>
        <dbReference type="SAM" id="SignalP"/>
    </source>
</evidence>
<dbReference type="GO" id="GO:0030288">
    <property type="term" value="C:outer membrane-bounded periplasmic space"/>
    <property type="evidence" value="ECO:0007669"/>
    <property type="project" value="TreeGrafter"/>
</dbReference>
<proteinExistence type="inferred from homology"/>
<dbReference type="EMBL" id="SMKX01000045">
    <property type="protein sequence ID" value="TDD58820.1"/>
    <property type="molecule type" value="Genomic_DNA"/>
</dbReference>
<accession>A0A4R4ZKV0</accession>
<feature type="domain" description="Fe/B12 periplasmic-binding" evidence="7">
    <location>
        <begin position="63"/>
        <end position="330"/>
    </location>
</feature>
<gene>
    <name evidence="8" type="ORF">E1263_17705</name>
</gene>
<dbReference type="Pfam" id="PF01497">
    <property type="entry name" value="Peripla_BP_2"/>
    <property type="match status" value="1"/>
</dbReference>
<reference evidence="8 9" key="1">
    <citation type="submission" date="2019-03" db="EMBL/GenBank/DDBJ databases">
        <title>Draft genome sequences of novel Actinobacteria.</title>
        <authorList>
            <person name="Sahin N."/>
            <person name="Ay H."/>
            <person name="Saygin H."/>
        </authorList>
    </citation>
    <scope>NUCLEOTIDE SEQUENCE [LARGE SCALE GENOMIC DNA]</scope>
    <source>
        <strain evidence="8 9">JCM 13523</strain>
    </source>
</reference>
<evidence type="ECO:0000256" key="4">
    <source>
        <dbReference type="ARBA" id="ARBA00022729"/>
    </source>
</evidence>